<dbReference type="SUPFAM" id="SSF55846">
    <property type="entry name" value="N-acetylmuramoyl-L-alanine amidase-like"/>
    <property type="match status" value="1"/>
</dbReference>
<accession>A0A6G1U3W4</accession>
<gene>
    <name evidence="3" type="ORF">F7D73_15175</name>
</gene>
<evidence type="ECO:0000259" key="2">
    <source>
        <dbReference type="SMART" id="SM00701"/>
    </source>
</evidence>
<dbReference type="InterPro" id="IPR036505">
    <property type="entry name" value="Amidase/PGRP_sf"/>
</dbReference>
<dbReference type="RefSeq" id="WP_153126057.1">
    <property type="nucleotide sequence ID" value="NZ_JAHOEO010000040.1"/>
</dbReference>
<comment type="caution">
    <text evidence="3">The sequence shown here is derived from an EMBL/GenBank/DDBJ whole genome shotgun (WGS) entry which is preliminary data.</text>
</comment>
<dbReference type="Pfam" id="PF01510">
    <property type="entry name" value="Amidase_2"/>
    <property type="match status" value="1"/>
</dbReference>
<sequence length="133" mass="15028">MRKIKEIIIHCSATKEGRNYTVADIDRWHRERGFFCIGYHFVIYRDGSIHVGRSVEEVGAHCKGHNTVSIGVCYIGGLSKDGKPKDTRTSEQKASLKALIEQLKEEYPEATVHGHNEFAAKDCPCFDVKEEFG</sequence>
<dbReference type="Proteomes" id="UP000480425">
    <property type="component" value="Unassembled WGS sequence"/>
</dbReference>
<dbReference type="EMBL" id="VZCB01000101">
    <property type="protein sequence ID" value="MQN82253.1"/>
    <property type="molecule type" value="Genomic_DNA"/>
</dbReference>
<dbReference type="PANTHER" id="PTHR11022:SF41">
    <property type="entry name" value="PEPTIDOGLYCAN-RECOGNITION PROTEIN LC-RELATED"/>
    <property type="match status" value="1"/>
</dbReference>
<protein>
    <submittedName>
        <fullName evidence="3">N-acetylmuramoyl-L-alanine amidase</fullName>
    </submittedName>
</protein>
<dbReference type="OrthoDB" id="1037861at2"/>
<dbReference type="SMART" id="SM00701">
    <property type="entry name" value="PGRP"/>
    <property type="match status" value="1"/>
</dbReference>
<proteinExistence type="inferred from homology"/>
<dbReference type="GO" id="GO:0008745">
    <property type="term" value="F:N-acetylmuramoyl-L-alanine amidase activity"/>
    <property type="evidence" value="ECO:0007669"/>
    <property type="project" value="InterPro"/>
</dbReference>
<evidence type="ECO:0000256" key="1">
    <source>
        <dbReference type="ARBA" id="ARBA00007553"/>
    </source>
</evidence>
<comment type="similarity">
    <text evidence="1">Belongs to the N-acetylmuramoyl-L-alanine amidase 2 family.</text>
</comment>
<dbReference type="GO" id="GO:0009253">
    <property type="term" value="P:peptidoglycan catabolic process"/>
    <property type="evidence" value="ECO:0007669"/>
    <property type="project" value="InterPro"/>
</dbReference>
<name>A0A6G1U3W4_9BACT</name>
<reference evidence="3 4" key="1">
    <citation type="submission" date="2019-09" db="EMBL/GenBank/DDBJ databases">
        <title>Distinct polysaccharide growth profiles of human intestinal Prevotella copri isolates.</title>
        <authorList>
            <person name="Fehlner-Peach H."/>
            <person name="Magnabosco C."/>
            <person name="Raghavan V."/>
            <person name="Scher J.U."/>
            <person name="Tett A."/>
            <person name="Cox L.M."/>
            <person name="Gottsegen C."/>
            <person name="Watters A."/>
            <person name="Wiltshire- Gordon J.D."/>
            <person name="Segata N."/>
            <person name="Bonneau R."/>
            <person name="Littman D.R."/>
        </authorList>
    </citation>
    <scope>NUCLEOTIDE SEQUENCE [LARGE SCALE GENOMIC DNA]</scope>
    <source>
        <strain evidence="4">iA622</strain>
    </source>
</reference>
<dbReference type="Gene3D" id="3.40.80.10">
    <property type="entry name" value="Peptidoglycan recognition protein-like"/>
    <property type="match status" value="1"/>
</dbReference>
<evidence type="ECO:0000313" key="4">
    <source>
        <dbReference type="Proteomes" id="UP000480425"/>
    </source>
</evidence>
<organism evidence="3 4">
    <name type="scientific">Segatella copri</name>
    <dbReference type="NCBI Taxonomy" id="165179"/>
    <lineage>
        <taxon>Bacteria</taxon>
        <taxon>Pseudomonadati</taxon>
        <taxon>Bacteroidota</taxon>
        <taxon>Bacteroidia</taxon>
        <taxon>Bacteroidales</taxon>
        <taxon>Prevotellaceae</taxon>
        <taxon>Segatella</taxon>
    </lineage>
</organism>
<feature type="domain" description="Peptidoglycan recognition protein family" evidence="2">
    <location>
        <begin position="1"/>
        <end position="117"/>
    </location>
</feature>
<dbReference type="CDD" id="cd06583">
    <property type="entry name" value="PGRP"/>
    <property type="match status" value="1"/>
</dbReference>
<dbReference type="InterPro" id="IPR015510">
    <property type="entry name" value="PGRP"/>
</dbReference>
<dbReference type="InterPro" id="IPR006619">
    <property type="entry name" value="PGRP_domain_met/bac"/>
</dbReference>
<dbReference type="PANTHER" id="PTHR11022">
    <property type="entry name" value="PEPTIDOGLYCAN RECOGNITION PROTEIN"/>
    <property type="match status" value="1"/>
</dbReference>
<dbReference type="InterPro" id="IPR002502">
    <property type="entry name" value="Amidase_domain"/>
</dbReference>
<dbReference type="GO" id="GO:0008270">
    <property type="term" value="F:zinc ion binding"/>
    <property type="evidence" value="ECO:0007669"/>
    <property type="project" value="InterPro"/>
</dbReference>
<dbReference type="AlphaFoldDB" id="A0A6G1U3W4"/>
<evidence type="ECO:0000313" key="3">
    <source>
        <dbReference type="EMBL" id="MQN82253.1"/>
    </source>
</evidence>